<dbReference type="Pfam" id="PF12612">
    <property type="entry name" value="TFCD_C"/>
    <property type="match status" value="1"/>
</dbReference>
<dbReference type="GO" id="GO:0007021">
    <property type="term" value="P:tubulin complex assembly"/>
    <property type="evidence" value="ECO:0007669"/>
    <property type="project" value="InterPro"/>
</dbReference>
<dbReference type="InterPro" id="IPR022577">
    <property type="entry name" value="TBCD_C"/>
</dbReference>
<gene>
    <name evidence="4" type="ORF">GQ26_0010270</name>
</gene>
<dbReference type="GO" id="GO:0000226">
    <property type="term" value="P:microtubule cytoskeleton organization"/>
    <property type="evidence" value="ECO:0007669"/>
    <property type="project" value="TreeGrafter"/>
</dbReference>
<evidence type="ECO:0000256" key="1">
    <source>
        <dbReference type="ARBA" id="ARBA00023186"/>
    </source>
</evidence>
<dbReference type="GO" id="GO:0005096">
    <property type="term" value="F:GTPase activator activity"/>
    <property type="evidence" value="ECO:0007669"/>
    <property type="project" value="InterPro"/>
</dbReference>
<organism evidence="4">
    <name type="scientific">Talaromyces marneffei PM1</name>
    <dbReference type="NCBI Taxonomy" id="1077442"/>
    <lineage>
        <taxon>Eukaryota</taxon>
        <taxon>Fungi</taxon>
        <taxon>Dikarya</taxon>
        <taxon>Ascomycota</taxon>
        <taxon>Pezizomycotina</taxon>
        <taxon>Eurotiomycetes</taxon>
        <taxon>Eurotiomycetidae</taxon>
        <taxon>Eurotiales</taxon>
        <taxon>Trichocomaceae</taxon>
        <taxon>Talaromyces</taxon>
        <taxon>Talaromyces sect. Talaromyces</taxon>
    </lineage>
</organism>
<proteinExistence type="predicted"/>
<dbReference type="GO" id="GO:0007023">
    <property type="term" value="P:post-chaperonin tubulin folding pathway"/>
    <property type="evidence" value="ECO:0007669"/>
    <property type="project" value="InterPro"/>
</dbReference>
<dbReference type="AlphaFoldDB" id="A0A093VKS8"/>
<evidence type="ECO:0000313" key="4">
    <source>
        <dbReference type="EMBL" id="KFX53147.1"/>
    </source>
</evidence>
<accession>A0A093VKS8</accession>
<feature type="domain" description="Tubulin-folding cofactor D C-terminal" evidence="2">
    <location>
        <begin position="953"/>
        <end position="1129"/>
    </location>
</feature>
<dbReference type="PANTHER" id="PTHR12658">
    <property type="entry name" value="BETA-TUBULIN COFACTOR D"/>
    <property type="match status" value="1"/>
</dbReference>
<name>A0A093VKS8_TALMA</name>
<dbReference type="EMBL" id="JPOX01000001">
    <property type="protein sequence ID" value="KFX53147.1"/>
    <property type="molecule type" value="Genomic_DNA"/>
</dbReference>
<dbReference type="Pfam" id="PF23579">
    <property type="entry name" value="ARM_TBCD"/>
    <property type="match status" value="1"/>
</dbReference>
<dbReference type="GO" id="GO:0048487">
    <property type="term" value="F:beta-tubulin binding"/>
    <property type="evidence" value="ECO:0007669"/>
    <property type="project" value="InterPro"/>
</dbReference>
<evidence type="ECO:0000259" key="3">
    <source>
        <dbReference type="Pfam" id="PF25767"/>
    </source>
</evidence>
<dbReference type="HOGENOM" id="CLU_003043_3_0_1"/>
<dbReference type="Pfam" id="PF25767">
    <property type="entry name" value="ARM_TBCD_2nd"/>
    <property type="match status" value="1"/>
</dbReference>
<dbReference type="InterPro" id="IPR033162">
    <property type="entry name" value="TBCD"/>
</dbReference>
<dbReference type="PANTHER" id="PTHR12658:SF0">
    <property type="entry name" value="TUBULIN-SPECIFIC CHAPERONE D"/>
    <property type="match status" value="1"/>
</dbReference>
<dbReference type="eggNOG" id="KOG1943">
    <property type="taxonomic scope" value="Eukaryota"/>
</dbReference>
<dbReference type="SUPFAM" id="SSF48371">
    <property type="entry name" value="ARM repeat"/>
    <property type="match status" value="1"/>
</dbReference>
<dbReference type="InterPro" id="IPR058033">
    <property type="entry name" value="ARM_TBCD_2nd"/>
</dbReference>
<comment type="caution">
    <text evidence="4">The sequence shown here is derived from an EMBL/GenBank/DDBJ whole genome shotgun (WGS) entry which is preliminary data.</text>
</comment>
<protein>
    <submittedName>
        <fullName evidence="4">Tubulin-specific chaperone D</fullName>
    </submittedName>
</protein>
<reference evidence="4" key="1">
    <citation type="journal article" date="2014" name="PLoS Genet.">
        <title>Signature Gene Expression Reveals Novel Clues to the Molecular Mechanisms of Dimorphic Transition in Penicillium marneffei.</title>
        <authorList>
            <person name="Yang E."/>
            <person name="Wang G."/>
            <person name="Cai J."/>
            <person name="Woo P.C."/>
            <person name="Lau S.K."/>
            <person name="Yuen K.-Y."/>
            <person name="Chow W.-N."/>
            <person name="Lin X."/>
        </authorList>
    </citation>
    <scope>NUCLEOTIDE SEQUENCE [LARGE SCALE GENOMIC DNA]</scope>
    <source>
        <strain evidence="4">PM1</strain>
    </source>
</reference>
<dbReference type="InterPro" id="IPR016024">
    <property type="entry name" value="ARM-type_fold"/>
</dbReference>
<sequence>MDAPDDRDIKFQRASGELLKEFEDKLTPLLWKQNTTHGQSQKTVHRWSQVPKASRLIEVLERFQEWPQLLDSKLQPFLSQLVDAFLVYLTKYRPFYGSTKGRAPSQTQIVPLPRSICRLLYTLCKVRGVKVISRFLNNEPKYLDLMLRVFIEWDSIVSDAEPRPATTGIIIQPLIWEERYIMLLWLSHLLLAPFDLASISSDDIPIPYDDTKILESIPPNTPRLAKAIISIAVRYVVTAGKEREAATLLLARLVLRPDMQRLGLLHILTGWAFSVIQPPAESKTLPPVYTCIGVLSFLARLGVSGQVEDLAPLVTQLFDKTLLIAQGDSAICTNIRSSASARKMLVKILRTSATLALTLAEKGDPHVPEDKVSFILEESIDFFLVTLADKDMPVRFAASKALAVVALKLDVDMSADVVDAVTSSLNEDILYQKNDGGLVTAFAAQNMDMKSLKRNLSAVDPHRWQGLILTLAHLLFRRAPPPRQLPEILQALVSGLDFEQRSATGSSVGTGVRDASCFGIWAVSRKYTTKELLSLSTGTVKAPTEQEEPTILQMLAVELVCAACVDPSGNIRRGASAALQELIGRHPDTILEGIPLVQVVDYHAVARRSKAMIVVAHGAALIDSAYWSPLVNSLLFWRGIGSSDAESRRTAATALGELCKQDSFKSIHTVLKRLNSRLLTIAPTDVETRHGCLLAYAAVVDAFTSQYQSDPEHKDAATVKEMVLQLWEIFNSSHGPTKDDLTQQTARPELTAEAASCLITSLARAVGKFSLEESVPEPLLEKALEFLLLCVSRGEDVAINSSSAAASQLFRILPSGKQEETVYGWFSNIQASWKSASGRGQISALGAVFHRLPDSSNIRSFIIKELIHCTKDEEFIEKRVSAVQCLASGVLPNIQISDYLADHIVEFLTDYTTDRRGDIGSFIRIEATQAVQIVLDQTKASNTPNEAAEYIDRFIGCLCRLAAEKLDKVRFQAWTCLQQYWKHASHLPPMERQFEHFSQVSSFNYFHQLLQLLQIDTLRRPLVQGLITSASAGTEGLIQSSRFALIDFIESQPSDEKKYEWANKLIEDIISILETNLVDDRYAVPALEISAFLVDMYISEAAVQANKACLKKLFLLTQKAHFKSSNIPRLEGAIKVYASLSRAPELRTDILKKLTAMLLHPYPKIRIAVSDSLFMTTQSELVKDEDWTVPPKELKSAVERLRGELLN</sequence>
<evidence type="ECO:0000259" key="2">
    <source>
        <dbReference type="Pfam" id="PF12612"/>
    </source>
</evidence>
<keyword evidence="1" id="KW-0143">Chaperone</keyword>
<feature type="domain" description="Tubulin-folding cofactor D ARM repeats" evidence="3">
    <location>
        <begin position="462"/>
        <end position="593"/>
    </location>
</feature>
<dbReference type="InterPro" id="IPR011989">
    <property type="entry name" value="ARM-like"/>
</dbReference>
<dbReference type="Gene3D" id="1.25.10.10">
    <property type="entry name" value="Leucine-rich Repeat Variant"/>
    <property type="match status" value="2"/>
</dbReference>